<reference evidence="1" key="1">
    <citation type="submission" date="2014-01" db="EMBL/GenBank/DDBJ databases">
        <authorList>
            <person name="Brown-Elliot B."/>
            <person name="Wallace R."/>
            <person name="Lenaerts A."/>
            <person name="Ordway D."/>
            <person name="DeGroote M.A."/>
            <person name="Parker T."/>
            <person name="Sizemore C."/>
            <person name="Tallon L.J."/>
            <person name="Sadzewicz L.K."/>
            <person name="Sengamalay N."/>
            <person name="Fraser C.M."/>
            <person name="Hine E."/>
            <person name="Shefchek K.A."/>
            <person name="Das S.P."/>
            <person name="Tettelin H."/>
        </authorList>
    </citation>
    <scope>NUCLEOTIDE SEQUENCE [LARGE SCALE GENOMIC DNA]</scope>
    <source>
        <strain evidence="1">4042</strain>
    </source>
</reference>
<name>X8ANA1_MYCXE</name>
<organism evidence="1">
    <name type="scientific">Mycobacterium xenopi 4042</name>
    <dbReference type="NCBI Taxonomy" id="1299334"/>
    <lineage>
        <taxon>Bacteria</taxon>
        <taxon>Bacillati</taxon>
        <taxon>Actinomycetota</taxon>
        <taxon>Actinomycetes</taxon>
        <taxon>Mycobacteriales</taxon>
        <taxon>Mycobacteriaceae</taxon>
        <taxon>Mycobacterium</taxon>
    </lineage>
</organism>
<evidence type="ECO:0000313" key="1">
    <source>
        <dbReference type="EMBL" id="EUA33372.1"/>
    </source>
</evidence>
<dbReference type="PATRIC" id="fig|1299334.3.peg.5157"/>
<proteinExistence type="predicted"/>
<accession>X8ANA1</accession>
<gene>
    <name evidence="1" type="ORF">I553_7782</name>
</gene>
<comment type="caution">
    <text evidence="1">The sequence shown here is derived from an EMBL/GenBank/DDBJ whole genome shotgun (WGS) entry which is preliminary data.</text>
</comment>
<dbReference type="AlphaFoldDB" id="X8ANA1"/>
<dbReference type="EMBL" id="JAOB01000047">
    <property type="protein sequence ID" value="EUA33372.1"/>
    <property type="molecule type" value="Genomic_DNA"/>
</dbReference>
<protein>
    <submittedName>
        <fullName evidence="1">Uncharacterized protein</fullName>
    </submittedName>
</protein>
<sequence>MVCTAALTQRIRAEVAAGRPCWRCMSRPPLSSPMCHWHKLVR</sequence>